<comment type="caution">
    <text evidence="8">The sequence shown here is derived from an EMBL/GenBank/DDBJ whole genome shotgun (WGS) entry which is preliminary data.</text>
</comment>
<dbReference type="EMBL" id="MNWX01000017">
    <property type="protein sequence ID" value="OIO65487.1"/>
    <property type="molecule type" value="Genomic_DNA"/>
</dbReference>
<dbReference type="InterPro" id="IPR020040">
    <property type="entry name" value="Ribosomal_uL6_a/b-dom"/>
</dbReference>
<dbReference type="Gene3D" id="3.90.930.12">
    <property type="entry name" value="Ribosomal protein L6, alpha-beta domain"/>
    <property type="match status" value="2"/>
</dbReference>
<dbReference type="GO" id="GO:0002181">
    <property type="term" value="P:cytoplasmic translation"/>
    <property type="evidence" value="ECO:0007669"/>
    <property type="project" value="TreeGrafter"/>
</dbReference>
<proteinExistence type="inferred from homology"/>
<dbReference type="PIRSF" id="PIRSF002162">
    <property type="entry name" value="Ribosomal_L6"/>
    <property type="match status" value="1"/>
</dbReference>
<evidence type="ECO:0000256" key="3">
    <source>
        <dbReference type="ARBA" id="ARBA00023274"/>
    </source>
</evidence>
<keyword evidence="4 6" id="KW-0694">RNA-binding</keyword>
<dbReference type="Proteomes" id="UP000182693">
    <property type="component" value="Unassembled WGS sequence"/>
</dbReference>
<dbReference type="PROSITE" id="PS00525">
    <property type="entry name" value="RIBOSOMAL_L6_1"/>
    <property type="match status" value="1"/>
</dbReference>
<evidence type="ECO:0000313" key="9">
    <source>
        <dbReference type="Proteomes" id="UP000182693"/>
    </source>
</evidence>
<evidence type="ECO:0000313" key="8">
    <source>
        <dbReference type="EMBL" id="OIO65487.1"/>
    </source>
</evidence>
<dbReference type="PANTHER" id="PTHR11655">
    <property type="entry name" value="60S/50S RIBOSOMAL PROTEIN L6/L9"/>
    <property type="match status" value="1"/>
</dbReference>
<sequence>MSKIGKRQIVIPDNIEVEISGGFLKFKGNNGTTNLKILPYIKTEIKDKSIFFTPENNSKQARANWGTIRSLAYNAIIGLTEGFGKVLEIEGIGYRANMEGNTLVLNLGLSHPIKVNPPEGIKISVEKNVIKISGIDKALVGQIAAKIRAFKKPEPYKGKGIRYQGEIIRRKAGKKVAGTTK</sequence>
<dbReference type="FunFam" id="3.90.930.12:FF:000001">
    <property type="entry name" value="50S ribosomal protein L6"/>
    <property type="match status" value="1"/>
</dbReference>
<dbReference type="PRINTS" id="PR00059">
    <property type="entry name" value="RIBOSOMALL6"/>
</dbReference>
<evidence type="ECO:0000256" key="5">
    <source>
        <dbReference type="RuleBase" id="RU003869"/>
    </source>
</evidence>
<dbReference type="STRING" id="1805425.AUJ30_00920"/>
<evidence type="ECO:0000256" key="6">
    <source>
        <dbReference type="RuleBase" id="RU003870"/>
    </source>
</evidence>
<comment type="subunit">
    <text evidence="4">Part of the 50S ribosomal subunit.</text>
</comment>
<dbReference type="InterPro" id="IPR002358">
    <property type="entry name" value="Ribosomal_uL6_CS"/>
</dbReference>
<comment type="function">
    <text evidence="4 6">This protein binds to the 23S rRNA, and is important in its secondary structure. It is located near the subunit interface in the base of the L7/L12 stalk, and near the tRNA binding site of the peptidyltransferase center.</text>
</comment>
<keyword evidence="3 4" id="KW-0687">Ribonucleoprotein</keyword>
<dbReference type="Pfam" id="PF00347">
    <property type="entry name" value="Ribosomal_L6"/>
    <property type="match status" value="2"/>
</dbReference>
<reference evidence="8 9" key="1">
    <citation type="journal article" date="2016" name="Environ. Microbiol.">
        <title>Genomic resolution of a cold subsurface aquifer community provides metabolic insights for novel microbes adapted to high CO concentrations.</title>
        <authorList>
            <person name="Probst A.J."/>
            <person name="Castelle C.J."/>
            <person name="Singh A."/>
            <person name="Brown C.T."/>
            <person name="Anantharaman K."/>
            <person name="Sharon I."/>
            <person name="Hug L.A."/>
            <person name="Burstein D."/>
            <person name="Emerson J.B."/>
            <person name="Thomas B.C."/>
            <person name="Banfield J.F."/>
        </authorList>
    </citation>
    <scope>NUCLEOTIDE SEQUENCE [LARGE SCALE GENOMIC DNA]</scope>
    <source>
        <strain evidence="8">CG1_02_39_135</strain>
    </source>
</reference>
<name>A0A1J4Y4K8_9BACT</name>
<protein>
    <recommendedName>
        <fullName evidence="4">Large ribosomal subunit protein uL6</fullName>
    </recommendedName>
</protein>
<dbReference type="GO" id="GO:0019843">
    <property type="term" value="F:rRNA binding"/>
    <property type="evidence" value="ECO:0007669"/>
    <property type="project" value="UniProtKB-UniRule"/>
</dbReference>
<evidence type="ECO:0000256" key="1">
    <source>
        <dbReference type="ARBA" id="ARBA00009356"/>
    </source>
</evidence>
<evidence type="ECO:0000259" key="7">
    <source>
        <dbReference type="Pfam" id="PF00347"/>
    </source>
</evidence>
<feature type="domain" description="Large ribosomal subunit protein uL6 alpha-beta" evidence="7">
    <location>
        <begin position="91"/>
        <end position="163"/>
    </location>
</feature>
<comment type="similarity">
    <text evidence="1 4 5">Belongs to the universal ribosomal protein uL6 family.</text>
</comment>
<evidence type="ECO:0000256" key="4">
    <source>
        <dbReference type="HAMAP-Rule" id="MF_01365"/>
    </source>
</evidence>
<keyword evidence="4 6" id="KW-0699">rRNA-binding</keyword>
<organism evidence="8 9">
    <name type="scientific">Candidatus Wolfebacteria bacterium CG1_02_39_135</name>
    <dbReference type="NCBI Taxonomy" id="1805425"/>
    <lineage>
        <taxon>Bacteria</taxon>
        <taxon>Candidatus Wolfeibacteriota</taxon>
    </lineage>
</organism>
<dbReference type="GO" id="GO:0003735">
    <property type="term" value="F:structural constituent of ribosome"/>
    <property type="evidence" value="ECO:0007669"/>
    <property type="project" value="UniProtKB-UniRule"/>
</dbReference>
<evidence type="ECO:0000256" key="2">
    <source>
        <dbReference type="ARBA" id="ARBA00022980"/>
    </source>
</evidence>
<dbReference type="InterPro" id="IPR019906">
    <property type="entry name" value="Ribosomal_uL6_bac-type"/>
</dbReference>
<feature type="domain" description="Large ribosomal subunit protein uL6 alpha-beta" evidence="7">
    <location>
        <begin position="11"/>
        <end position="82"/>
    </location>
</feature>
<dbReference type="AlphaFoldDB" id="A0A1J4Y4K8"/>
<dbReference type="GO" id="GO:0022625">
    <property type="term" value="C:cytosolic large ribosomal subunit"/>
    <property type="evidence" value="ECO:0007669"/>
    <property type="project" value="UniProtKB-UniRule"/>
</dbReference>
<dbReference type="InterPro" id="IPR000702">
    <property type="entry name" value="Ribosomal_uL6-like"/>
</dbReference>
<dbReference type="HAMAP" id="MF_01365_B">
    <property type="entry name" value="Ribosomal_uL6_B"/>
    <property type="match status" value="1"/>
</dbReference>
<keyword evidence="2 4" id="KW-0689">Ribosomal protein</keyword>
<dbReference type="PANTHER" id="PTHR11655:SF14">
    <property type="entry name" value="LARGE RIBOSOMAL SUBUNIT PROTEIN UL6M"/>
    <property type="match status" value="1"/>
</dbReference>
<dbReference type="SUPFAM" id="SSF56053">
    <property type="entry name" value="Ribosomal protein L6"/>
    <property type="match status" value="2"/>
</dbReference>
<accession>A0A1J4Y4K8</accession>
<dbReference type="InterPro" id="IPR036789">
    <property type="entry name" value="Ribosomal_uL6-like_a/b-dom_sf"/>
</dbReference>
<dbReference type="NCBIfam" id="TIGR03654">
    <property type="entry name" value="L6_bact"/>
    <property type="match status" value="1"/>
</dbReference>
<gene>
    <name evidence="4" type="primary">rplF</name>
    <name evidence="8" type="ORF">AUJ30_00920</name>
</gene>